<reference evidence="2" key="2">
    <citation type="submission" date="2017-02" db="EMBL/GenBank/DDBJ databases">
        <title>Sunflower complete genome.</title>
        <authorList>
            <person name="Langlade N."/>
            <person name="Munos S."/>
        </authorList>
    </citation>
    <scope>NUCLEOTIDE SEQUENCE [LARGE SCALE GENOMIC DNA]</scope>
    <source>
        <tissue evidence="2">Leaves</tissue>
    </source>
</reference>
<dbReference type="Proteomes" id="UP000215914">
    <property type="component" value="Chromosome 11"/>
</dbReference>
<organism evidence="2 3">
    <name type="scientific">Helianthus annuus</name>
    <name type="common">Common sunflower</name>
    <dbReference type="NCBI Taxonomy" id="4232"/>
    <lineage>
        <taxon>Eukaryota</taxon>
        <taxon>Viridiplantae</taxon>
        <taxon>Streptophyta</taxon>
        <taxon>Embryophyta</taxon>
        <taxon>Tracheophyta</taxon>
        <taxon>Spermatophyta</taxon>
        <taxon>Magnoliopsida</taxon>
        <taxon>eudicotyledons</taxon>
        <taxon>Gunneridae</taxon>
        <taxon>Pentapetalae</taxon>
        <taxon>asterids</taxon>
        <taxon>campanulids</taxon>
        <taxon>Asterales</taxon>
        <taxon>Asteraceae</taxon>
        <taxon>Asteroideae</taxon>
        <taxon>Heliantheae alliance</taxon>
        <taxon>Heliantheae</taxon>
        <taxon>Helianthus</taxon>
    </lineage>
</organism>
<evidence type="ECO:0000313" key="3">
    <source>
        <dbReference type="Proteomes" id="UP000215914"/>
    </source>
</evidence>
<keyword evidence="3" id="KW-1185">Reference proteome</keyword>
<accession>A0A251TEP5</accession>
<evidence type="ECO:0000313" key="1">
    <source>
        <dbReference type="EMBL" id="KAF5782929.1"/>
    </source>
</evidence>
<dbReference type="InParanoid" id="A0A251TEP5"/>
<dbReference type="Gramene" id="mRNA:HanXRQr2_Chr11g0502021">
    <property type="protein sequence ID" value="mRNA:HanXRQr2_Chr11g0502021"/>
    <property type="gene ID" value="HanXRQr2_Chr11g0502021"/>
</dbReference>
<protein>
    <submittedName>
        <fullName evidence="2">Uncharacterized protein</fullName>
    </submittedName>
</protein>
<sequence>MVSPLFSLSESLSGGLSSRVPAAVQLKVMTIKKAMMEVLVIGMSVTLETNSVTQLGFQQDYGAPFYTKRVFFSLFRHLTGQM</sequence>
<name>A0A251TEP5_HELAN</name>
<dbReference type="EMBL" id="CM007900">
    <property type="protein sequence ID" value="OTG08431.1"/>
    <property type="molecule type" value="Genomic_DNA"/>
</dbReference>
<gene>
    <name evidence="2" type="ORF">HannXRQ_Chr11g0341701</name>
    <name evidence="1" type="ORF">HanXRQr2_Chr11g0502021</name>
</gene>
<dbReference type="EMBL" id="MNCJ02000326">
    <property type="protein sequence ID" value="KAF5782929.1"/>
    <property type="molecule type" value="Genomic_DNA"/>
</dbReference>
<reference evidence="1" key="3">
    <citation type="submission" date="2020-06" db="EMBL/GenBank/DDBJ databases">
        <title>Helianthus annuus Genome sequencing and assembly Release 2.</title>
        <authorList>
            <person name="Gouzy J."/>
            <person name="Langlade N."/>
            <person name="Munos S."/>
        </authorList>
    </citation>
    <scope>NUCLEOTIDE SEQUENCE</scope>
    <source>
        <tissue evidence="1">Leaves</tissue>
    </source>
</reference>
<proteinExistence type="predicted"/>
<dbReference type="AlphaFoldDB" id="A0A251TEP5"/>
<evidence type="ECO:0000313" key="2">
    <source>
        <dbReference type="EMBL" id="OTG08431.1"/>
    </source>
</evidence>
<reference evidence="1 3" key="1">
    <citation type="journal article" date="2017" name="Nature">
        <title>The sunflower genome provides insights into oil metabolism, flowering and Asterid evolution.</title>
        <authorList>
            <person name="Badouin H."/>
            <person name="Gouzy J."/>
            <person name="Grassa C.J."/>
            <person name="Murat F."/>
            <person name="Staton S.E."/>
            <person name="Cottret L."/>
            <person name="Lelandais-Briere C."/>
            <person name="Owens G.L."/>
            <person name="Carrere S."/>
            <person name="Mayjonade B."/>
            <person name="Legrand L."/>
            <person name="Gill N."/>
            <person name="Kane N.C."/>
            <person name="Bowers J.E."/>
            <person name="Hubner S."/>
            <person name="Bellec A."/>
            <person name="Berard A."/>
            <person name="Berges H."/>
            <person name="Blanchet N."/>
            <person name="Boniface M.C."/>
            <person name="Brunel D."/>
            <person name="Catrice O."/>
            <person name="Chaidir N."/>
            <person name="Claudel C."/>
            <person name="Donnadieu C."/>
            <person name="Faraut T."/>
            <person name="Fievet G."/>
            <person name="Helmstetter N."/>
            <person name="King M."/>
            <person name="Knapp S.J."/>
            <person name="Lai Z."/>
            <person name="Le Paslier M.C."/>
            <person name="Lippi Y."/>
            <person name="Lorenzon L."/>
            <person name="Mandel J.R."/>
            <person name="Marage G."/>
            <person name="Marchand G."/>
            <person name="Marquand E."/>
            <person name="Bret-Mestries E."/>
            <person name="Morien E."/>
            <person name="Nambeesan S."/>
            <person name="Nguyen T."/>
            <person name="Pegot-Espagnet P."/>
            <person name="Pouilly N."/>
            <person name="Raftis F."/>
            <person name="Sallet E."/>
            <person name="Schiex T."/>
            <person name="Thomas J."/>
            <person name="Vandecasteele C."/>
            <person name="Vares D."/>
            <person name="Vear F."/>
            <person name="Vautrin S."/>
            <person name="Crespi M."/>
            <person name="Mangin B."/>
            <person name="Burke J.M."/>
            <person name="Salse J."/>
            <person name="Munos S."/>
            <person name="Vincourt P."/>
            <person name="Rieseberg L.H."/>
            <person name="Langlade N.B."/>
        </authorList>
    </citation>
    <scope>NUCLEOTIDE SEQUENCE [LARGE SCALE GENOMIC DNA]</scope>
    <source>
        <strain evidence="3">cv. SF193</strain>
        <tissue evidence="1">Leaves</tissue>
    </source>
</reference>